<gene>
    <name evidence="4" type="ORF">H4W34_000493</name>
</gene>
<protein>
    <recommendedName>
        <fullName evidence="3">Sulfotransferase domain-containing protein</fullName>
    </recommendedName>
</protein>
<proteinExistence type="inferred from homology"/>
<feature type="domain" description="Sulfotransferase" evidence="3">
    <location>
        <begin position="5"/>
        <end position="225"/>
    </location>
</feature>
<comment type="similarity">
    <text evidence="1">Belongs to the sulfotransferase 1 family.</text>
</comment>
<name>A0ABR9JJD4_9ACTN</name>
<organism evidence="4 5">
    <name type="scientific">Actinomadura algeriensis</name>
    <dbReference type="NCBI Taxonomy" id="1679523"/>
    <lineage>
        <taxon>Bacteria</taxon>
        <taxon>Bacillati</taxon>
        <taxon>Actinomycetota</taxon>
        <taxon>Actinomycetes</taxon>
        <taxon>Streptosporangiales</taxon>
        <taxon>Thermomonosporaceae</taxon>
        <taxon>Actinomadura</taxon>
    </lineage>
</organism>
<dbReference type="EMBL" id="JADBDZ010000001">
    <property type="protein sequence ID" value="MBE1530660.1"/>
    <property type="molecule type" value="Genomic_DNA"/>
</dbReference>
<keyword evidence="5" id="KW-1185">Reference proteome</keyword>
<dbReference type="InterPro" id="IPR000863">
    <property type="entry name" value="Sulfotransferase_dom"/>
</dbReference>
<evidence type="ECO:0000313" key="5">
    <source>
        <dbReference type="Proteomes" id="UP000627838"/>
    </source>
</evidence>
<dbReference type="Gene3D" id="1.25.40.460">
    <property type="match status" value="1"/>
</dbReference>
<evidence type="ECO:0000256" key="1">
    <source>
        <dbReference type="ARBA" id="ARBA00005771"/>
    </source>
</evidence>
<keyword evidence="2" id="KW-0808">Transferase</keyword>
<dbReference type="Pfam" id="PF00685">
    <property type="entry name" value="Sulfotransfer_1"/>
    <property type="match status" value="1"/>
</dbReference>
<dbReference type="PANTHER" id="PTHR11783">
    <property type="entry name" value="SULFOTRANSFERASE SULT"/>
    <property type="match status" value="1"/>
</dbReference>
<accession>A0ABR9JJD4</accession>
<dbReference type="Proteomes" id="UP000627838">
    <property type="component" value="Unassembled WGS sequence"/>
</dbReference>
<reference evidence="4 5" key="1">
    <citation type="submission" date="2020-10" db="EMBL/GenBank/DDBJ databases">
        <title>Sequencing the genomes of 1000 actinobacteria strains.</title>
        <authorList>
            <person name="Klenk H.-P."/>
        </authorList>
    </citation>
    <scope>NUCLEOTIDE SEQUENCE [LARGE SCALE GENOMIC DNA]</scope>
    <source>
        <strain evidence="4 5">DSM 46744</strain>
    </source>
</reference>
<dbReference type="Gene3D" id="3.40.50.300">
    <property type="entry name" value="P-loop containing nucleotide triphosphate hydrolases"/>
    <property type="match status" value="1"/>
</dbReference>
<evidence type="ECO:0000256" key="2">
    <source>
        <dbReference type="ARBA" id="ARBA00022679"/>
    </source>
</evidence>
<dbReference type="RefSeq" id="WP_192757644.1">
    <property type="nucleotide sequence ID" value="NZ_JADBDZ010000001.1"/>
</dbReference>
<comment type="caution">
    <text evidence="4">The sequence shown here is derived from an EMBL/GenBank/DDBJ whole genome shotgun (WGS) entry which is preliminary data.</text>
</comment>
<dbReference type="SUPFAM" id="SSF52540">
    <property type="entry name" value="P-loop containing nucleoside triphosphate hydrolases"/>
    <property type="match status" value="1"/>
</dbReference>
<evidence type="ECO:0000313" key="4">
    <source>
        <dbReference type="EMBL" id="MBE1530660.1"/>
    </source>
</evidence>
<evidence type="ECO:0000259" key="3">
    <source>
        <dbReference type="Pfam" id="PF00685"/>
    </source>
</evidence>
<dbReference type="InterPro" id="IPR027417">
    <property type="entry name" value="P-loop_NTPase"/>
</dbReference>
<sequence length="266" mass="30754">MTLAWLASYPKSGNTWTRILLHSYAQDRPMDSRAELQAPDSAVPCLVETFRAGRTIPRDPPRPLTVKTHFLPGAQVQRPYRETTRKVVYLVRDPRDVLLSADRYLAIEPEHRTAYARHFIEHRGVEVFIRLGFGSWPRHLLEWTAPERLHEHFPNAEVSVVRYEDMKRDTVGTLAEMVDFLGIGSGDDPDRVRRAVENSKLSRMKDRERAERRDLPRNAEWNPFFGDGRSGQSLAGYGDEVEEAYRRLLREDESFAGLAERYGYAK</sequence>